<dbReference type="PANTHER" id="PTHR10160:SF22">
    <property type="entry name" value="NAD(P) TRANSHYDROGENASE, MITOCHONDRIAL"/>
    <property type="match status" value="1"/>
</dbReference>
<dbReference type="GO" id="GO:0005743">
    <property type="term" value="C:mitochondrial inner membrane"/>
    <property type="evidence" value="ECO:0007669"/>
    <property type="project" value="UniProtKB-SubCell"/>
</dbReference>
<dbReference type="InterPro" id="IPR026255">
    <property type="entry name" value="NADP_transhyd_a"/>
</dbReference>
<reference evidence="27 28" key="1">
    <citation type="submission" date="2022-11" db="EMBL/GenBank/DDBJ databases">
        <title>Whole genome sequence of Eschrichtius robustus ER-17-0199.</title>
        <authorList>
            <person name="Bruniche-Olsen A."/>
            <person name="Black A.N."/>
            <person name="Fields C.J."/>
            <person name="Walden K."/>
            <person name="Dewoody J.A."/>
        </authorList>
    </citation>
    <scope>NUCLEOTIDE SEQUENCE [LARGE SCALE GENOMIC DNA]</scope>
    <source>
        <strain evidence="27">ER-17-0199</strain>
        <tissue evidence="27">Blubber</tissue>
    </source>
</reference>
<keyword evidence="28" id="KW-1185">Reference proteome</keyword>
<dbReference type="GO" id="GO:0050661">
    <property type="term" value="F:NADP binding"/>
    <property type="evidence" value="ECO:0007669"/>
    <property type="project" value="TreeGrafter"/>
</dbReference>
<dbReference type="SMART" id="SM01003">
    <property type="entry name" value="AlaDh_PNT_N"/>
    <property type="match status" value="1"/>
</dbReference>
<dbReference type="Proteomes" id="UP001159641">
    <property type="component" value="Unassembled WGS sequence"/>
</dbReference>
<dbReference type="PANTHER" id="PTHR10160">
    <property type="entry name" value="NAD(P) TRANSHYDROGENASE"/>
    <property type="match status" value="1"/>
</dbReference>
<evidence type="ECO:0000256" key="16">
    <source>
        <dbReference type="ARBA" id="ARBA00023027"/>
    </source>
</evidence>
<evidence type="ECO:0000256" key="13">
    <source>
        <dbReference type="ARBA" id="ARBA00022967"/>
    </source>
</evidence>
<evidence type="ECO:0000256" key="9">
    <source>
        <dbReference type="ARBA" id="ARBA00022741"/>
    </source>
</evidence>
<dbReference type="InterPro" id="IPR008142">
    <property type="entry name" value="AlaDH/PNT_CS1"/>
</dbReference>
<dbReference type="EC" id="7.1.1.1" evidence="5"/>
<evidence type="ECO:0000256" key="4">
    <source>
        <dbReference type="ARBA" id="ARBA00011738"/>
    </source>
</evidence>
<evidence type="ECO:0000259" key="26">
    <source>
        <dbReference type="SMART" id="SM01003"/>
    </source>
</evidence>
<evidence type="ECO:0000256" key="6">
    <source>
        <dbReference type="ARBA" id="ARBA00022475"/>
    </source>
</evidence>
<feature type="transmembrane region" description="Helical" evidence="24">
    <location>
        <begin position="540"/>
        <end position="561"/>
    </location>
</feature>
<keyword evidence="8 24" id="KW-0812">Transmembrane</keyword>
<evidence type="ECO:0000256" key="2">
    <source>
        <dbReference type="ARBA" id="ARBA00004429"/>
    </source>
</evidence>
<keyword evidence="6" id="KW-1003">Cell membrane</keyword>
<dbReference type="PROSITE" id="PS00837">
    <property type="entry name" value="ALADH_PNT_2"/>
    <property type="match status" value="1"/>
</dbReference>
<feature type="transmembrane region" description="Helical" evidence="24">
    <location>
        <begin position="488"/>
        <end position="508"/>
    </location>
</feature>
<dbReference type="Pfam" id="PF05222">
    <property type="entry name" value="AlaDh_PNT_N"/>
    <property type="match status" value="1"/>
</dbReference>
<evidence type="ECO:0000256" key="12">
    <source>
        <dbReference type="ARBA" id="ARBA00022946"/>
    </source>
</evidence>
<dbReference type="GO" id="GO:0005886">
    <property type="term" value="C:plasma membrane"/>
    <property type="evidence" value="ECO:0007669"/>
    <property type="project" value="UniProtKB-SubCell"/>
</dbReference>
<evidence type="ECO:0000256" key="14">
    <source>
        <dbReference type="ARBA" id="ARBA00022989"/>
    </source>
</evidence>
<dbReference type="AlphaFoldDB" id="A0AB34GGL3"/>
<dbReference type="Pfam" id="PF12769">
    <property type="entry name" value="PNTB_4TM"/>
    <property type="match status" value="1"/>
</dbReference>
<keyword evidence="16" id="KW-0520">NAD</keyword>
<accession>A0AB34GGL3</accession>
<evidence type="ECO:0000256" key="15">
    <source>
        <dbReference type="ARBA" id="ARBA00022990"/>
    </source>
</evidence>
<keyword evidence="9" id="KW-0547">Nucleotide-binding</keyword>
<keyword evidence="10" id="KW-0999">Mitochondrion inner membrane</keyword>
<evidence type="ECO:0000313" key="27">
    <source>
        <dbReference type="EMBL" id="KAJ8778422.1"/>
    </source>
</evidence>
<keyword evidence="11" id="KW-0521">NADP</keyword>
<proteinExistence type="inferred from homology"/>
<keyword evidence="13" id="KW-1278">Translocase</keyword>
<comment type="function">
    <text evidence="20">The transhydrogenation between NADH and NADP is coupled to respiration and ATP hydrolysis and functions as a proton pump across the membrane. May play a role in reactive oxygen species (ROS) detoxification in the adrenal gland.</text>
</comment>
<keyword evidence="17" id="KW-0496">Mitochondrion</keyword>
<dbReference type="InterPro" id="IPR024605">
    <property type="entry name" value="NADP_transhyd_a_C"/>
</dbReference>
<evidence type="ECO:0000256" key="7">
    <source>
        <dbReference type="ARBA" id="ARBA00022519"/>
    </source>
</evidence>
<evidence type="ECO:0000256" key="18">
    <source>
        <dbReference type="ARBA" id="ARBA00023136"/>
    </source>
</evidence>
<dbReference type="FunFam" id="3.40.50.720:FF:000028">
    <property type="entry name" value="NAD(P) transhydrogenase subunit alpha"/>
    <property type="match status" value="1"/>
</dbReference>
<dbReference type="InterPro" id="IPR008143">
    <property type="entry name" value="Ala_DH/PNT_CS2"/>
</dbReference>
<dbReference type="NCBIfam" id="TIGR00561">
    <property type="entry name" value="pntA"/>
    <property type="match status" value="1"/>
</dbReference>
<dbReference type="InterPro" id="IPR034300">
    <property type="entry name" value="PNTB-like"/>
</dbReference>
<evidence type="ECO:0000256" key="20">
    <source>
        <dbReference type="ARBA" id="ARBA00054910"/>
    </source>
</evidence>
<evidence type="ECO:0000256" key="11">
    <source>
        <dbReference type="ARBA" id="ARBA00022857"/>
    </source>
</evidence>
<feature type="transmembrane region" description="Helical" evidence="24">
    <location>
        <begin position="868"/>
        <end position="889"/>
    </location>
</feature>
<dbReference type="SUPFAM" id="SSF51735">
    <property type="entry name" value="NAD(P)-binding Rossmann-fold domains"/>
    <property type="match status" value="1"/>
</dbReference>
<dbReference type="InterPro" id="IPR007698">
    <property type="entry name" value="AlaDH/PNT_NAD(H)-bd"/>
</dbReference>
<evidence type="ECO:0000256" key="24">
    <source>
        <dbReference type="SAM" id="Phobius"/>
    </source>
</evidence>
<dbReference type="SUPFAM" id="SSF52283">
    <property type="entry name" value="Formate/glycerate dehydrogenase catalytic domain-like"/>
    <property type="match status" value="1"/>
</dbReference>
<dbReference type="GO" id="GO:0008750">
    <property type="term" value="F:proton-translocating NAD(P)+ transhydrogenase activity"/>
    <property type="evidence" value="ECO:0007669"/>
    <property type="project" value="UniProtKB-EC"/>
</dbReference>
<evidence type="ECO:0000256" key="21">
    <source>
        <dbReference type="ARBA" id="ARBA00061558"/>
    </source>
</evidence>
<dbReference type="EMBL" id="JAIQCJ010002244">
    <property type="protein sequence ID" value="KAJ8778422.1"/>
    <property type="molecule type" value="Genomic_DNA"/>
</dbReference>
<evidence type="ECO:0000256" key="1">
    <source>
        <dbReference type="ARBA" id="ARBA00004292"/>
    </source>
</evidence>
<comment type="similarity">
    <text evidence="3">In the N-terminal section; belongs to the AlaDH/PNT family.</text>
</comment>
<dbReference type="SMART" id="SM01002">
    <property type="entry name" value="AlaDh_PNT_C"/>
    <property type="match status" value="1"/>
</dbReference>
<dbReference type="Pfam" id="PF02233">
    <property type="entry name" value="PNTB"/>
    <property type="match status" value="1"/>
</dbReference>
<dbReference type="GO" id="GO:0006740">
    <property type="term" value="P:NADPH regeneration"/>
    <property type="evidence" value="ECO:0007669"/>
    <property type="project" value="TreeGrafter"/>
</dbReference>
<feature type="domain" description="Alanine dehydrogenase/pyridine nucleotide transhydrogenase NAD(H)-binding" evidence="25">
    <location>
        <begin position="225"/>
        <end position="382"/>
    </location>
</feature>
<evidence type="ECO:0000256" key="22">
    <source>
        <dbReference type="ARBA" id="ARBA00074145"/>
    </source>
</evidence>
<feature type="transmembrane region" description="Helical" evidence="24">
    <location>
        <begin position="789"/>
        <end position="807"/>
    </location>
</feature>
<comment type="similarity">
    <text evidence="21">In the C-terminal section; belongs to the PNT beta subunit family.</text>
</comment>
<evidence type="ECO:0000256" key="10">
    <source>
        <dbReference type="ARBA" id="ARBA00022792"/>
    </source>
</evidence>
<protein>
    <recommendedName>
        <fullName evidence="22">NAD(P) transhydrogenase, mitochondrial</fullName>
        <ecNumber evidence="5">7.1.1.1</ecNumber>
    </recommendedName>
    <alternativeName>
        <fullName evidence="23">Nicotinamide nucleotide transhydrogenase</fullName>
    </alternativeName>
</protein>
<evidence type="ECO:0000256" key="5">
    <source>
        <dbReference type="ARBA" id="ARBA00012943"/>
    </source>
</evidence>
<dbReference type="Gene3D" id="3.40.50.1220">
    <property type="entry name" value="TPP-binding domain"/>
    <property type="match status" value="1"/>
</dbReference>
<evidence type="ECO:0000259" key="25">
    <source>
        <dbReference type="SMART" id="SM01002"/>
    </source>
</evidence>
<evidence type="ECO:0000256" key="8">
    <source>
        <dbReference type="ARBA" id="ARBA00022692"/>
    </source>
</evidence>
<dbReference type="SUPFAM" id="SSF52467">
    <property type="entry name" value="DHS-like NAD/FAD-binding domain"/>
    <property type="match status" value="1"/>
</dbReference>
<dbReference type="NCBIfam" id="NF006942">
    <property type="entry name" value="PRK09424.1"/>
    <property type="match status" value="1"/>
</dbReference>
<feature type="domain" description="Alanine dehydrogenase/pyridine nucleotide transhydrogenase N-terminal" evidence="26">
    <location>
        <begin position="60"/>
        <end position="199"/>
    </location>
</feature>
<feature type="transmembrane region" description="Helical" evidence="24">
    <location>
        <begin position="514"/>
        <end position="533"/>
    </location>
</feature>
<evidence type="ECO:0000256" key="23">
    <source>
        <dbReference type="ARBA" id="ARBA00079255"/>
    </source>
</evidence>
<dbReference type="Pfam" id="PF01262">
    <property type="entry name" value="AlaDh_PNT_C"/>
    <property type="match status" value="1"/>
</dbReference>
<dbReference type="GO" id="GO:0016491">
    <property type="term" value="F:oxidoreductase activity"/>
    <property type="evidence" value="ECO:0007669"/>
    <property type="project" value="InterPro"/>
</dbReference>
<feature type="transmembrane region" description="Helical" evidence="24">
    <location>
        <begin position="607"/>
        <end position="626"/>
    </location>
</feature>
<sequence length="1096" mass="115217">MADTGRAHAKEYFPELLLLVSLLARDLPSRKLGIQKVGSSCEHGEPTENSGIPYKQLTIGVPKEIFQNEKRVALSPAGVQALVKQGFNTVVESGAGEASKFSDDHYRAAGAQIQGVKEVLASDLVVKVRAPMLNPTLGVHEADLLKTSGTLISFIYPTQNPDLLNKLSKRKTTVLAMDQVPRVTIAQGYDALSSMANIAGIIRKGLALMVARSWLLFLNWLNALMHKSTTQFWLESVRKILIVGGGVAGLASAGAAKSMGAIVRGFDTRAAALEQFKSLGAEPLEVALKESGEGQGGYAKEMSKEFIEAEMKLFAQQCKEVDILISTALIPGKKAPVLFSKEMIESMKEGSVVVDLAAEAGGNFETTKPGELYVHKGITHIGYTDLPSRMATQASTLYSNNITKLLKAISSDKDNFYFEVKDDFDFGTMGHVIRGTVVMKDGEVIFPAPTPKNIPQGAPVKQRTVAELEAEKAATVTPFRKTMTSASAYTAGLTGILGLGIAAPNLAFSQMVTTFGLAGIVGYHTVWGVTPALHSPLMSVTNAISGLTAVGGLVLMGGHLYPSTTSQGLAALAAFISSVNIAGGFLVTQRMLDMFKRPTDPPEYNYLYLLPAGTFVGGYLAALYSGYNIEQIVYLGSGLCCVGALAGLSTQGTARLGNALGMIGVAGGLAATLGGLKPSPELLAQMSGAMALGGTIGLTIAKRIQISDLPQLVAAFHSLVGLAAVLTCIAEYIVEYPHFATDAAANLTKTVAYLGTYIGGVTFSGSLVAYGKLQGILKSAPLLLPGRHVLNAGLLAASVGGIIPFMLDPSFTTGITCLGSVSALSAVMGVTLTAAIGGADMPVVITVLNSYSGWALCAEGFLLNNSLLTVVGALIGSSGAILSYIMCVAMNRSLANVILGGYGTTSTAGGKPMEISGTHTEINLDNAIDMIREANSIIITPGYGLCAAKAQYPIADLVKMLSEQGKKVRFGIHPVAGRMPGQLNVLLAEAGVPYDIVLEMDEINHDFPDTDLVLVIGANDTVNSAAQEDPNSIIAGMPVLEVWKSKQVIVMKRSLGVGYAAVDNPIFYKPNTAMLLGDAKKTCDALQAKIRESYQK</sequence>
<keyword evidence="12" id="KW-0809">Transit peptide</keyword>
<keyword evidence="15" id="KW-0007">Acetylation</keyword>
<dbReference type="InterPro" id="IPR007886">
    <property type="entry name" value="AlaDH/PNT_N"/>
</dbReference>
<evidence type="ECO:0000256" key="3">
    <source>
        <dbReference type="ARBA" id="ARBA00005624"/>
    </source>
</evidence>
<gene>
    <name evidence="27" type="ORF">J1605_013609</name>
</gene>
<evidence type="ECO:0000313" key="28">
    <source>
        <dbReference type="Proteomes" id="UP001159641"/>
    </source>
</evidence>
<evidence type="ECO:0000256" key="17">
    <source>
        <dbReference type="ARBA" id="ARBA00023128"/>
    </source>
</evidence>
<dbReference type="CDD" id="cd05304">
    <property type="entry name" value="Rubrum_tdh"/>
    <property type="match status" value="1"/>
</dbReference>
<dbReference type="Gene3D" id="3.40.50.720">
    <property type="entry name" value="NAD(P)-binding Rossmann-like Domain"/>
    <property type="match status" value="2"/>
</dbReference>
<keyword evidence="14 24" id="KW-1133">Transmembrane helix</keyword>
<feature type="transmembrane region" description="Helical" evidence="24">
    <location>
        <begin position="713"/>
        <end position="734"/>
    </location>
</feature>
<name>A0AB34GGL3_ESCRO</name>
<feature type="transmembrane region" description="Helical" evidence="24">
    <location>
        <begin position="754"/>
        <end position="777"/>
    </location>
</feature>
<keyword evidence="18 24" id="KW-0472">Membrane</keyword>
<dbReference type="InterPro" id="IPR029035">
    <property type="entry name" value="DHS-like_NAD/FAD-binding_dom"/>
</dbReference>
<comment type="subunit">
    <text evidence="4">Homodimer.</text>
</comment>
<dbReference type="InterPro" id="IPR036291">
    <property type="entry name" value="NAD(P)-bd_dom_sf"/>
</dbReference>
<evidence type="ECO:0000256" key="19">
    <source>
        <dbReference type="ARBA" id="ARBA00048202"/>
    </source>
</evidence>
<feature type="transmembrane region" description="Helical" evidence="24">
    <location>
        <begin position="632"/>
        <end position="649"/>
    </location>
</feature>
<feature type="transmembrane region" description="Helical" evidence="24">
    <location>
        <begin position="682"/>
        <end position="701"/>
    </location>
</feature>
<feature type="transmembrane region" description="Helical" evidence="24">
    <location>
        <begin position="567"/>
        <end position="587"/>
    </location>
</feature>
<dbReference type="PROSITE" id="PS00836">
    <property type="entry name" value="ALADH_PNT_1"/>
    <property type="match status" value="1"/>
</dbReference>
<keyword evidence="7" id="KW-0997">Cell inner membrane</keyword>
<comment type="subcellular location">
    <subcellularLocation>
        <location evidence="2">Cell inner membrane</location>
        <topology evidence="2">Multi-pass membrane protein</topology>
    </subcellularLocation>
    <subcellularLocation>
        <location evidence="1">Mitochondrion inner membrane</location>
        <topology evidence="1">Multi-pass membrane protein</topology>
        <orientation evidence="1">Matrix side</orientation>
    </subcellularLocation>
</comment>
<comment type="caution">
    <text evidence="27">The sequence shown here is derived from an EMBL/GenBank/DDBJ whole genome shotgun (WGS) entry which is preliminary data.</text>
</comment>
<comment type="catalytic activity">
    <reaction evidence="19">
        <text>NAD(+) + NADPH + H(+)(in) = NADH + NADP(+) + H(+)(out)</text>
        <dbReference type="Rhea" id="RHEA:47992"/>
        <dbReference type="ChEBI" id="CHEBI:15378"/>
        <dbReference type="ChEBI" id="CHEBI:57540"/>
        <dbReference type="ChEBI" id="CHEBI:57783"/>
        <dbReference type="ChEBI" id="CHEBI:57945"/>
        <dbReference type="ChEBI" id="CHEBI:58349"/>
        <dbReference type="EC" id="7.1.1.1"/>
    </reaction>
</comment>
<dbReference type="FunFam" id="3.40.50.720:FF:000063">
    <property type="entry name" value="NAD(P) transhydrogenase subunit alpha"/>
    <property type="match status" value="1"/>
</dbReference>
<dbReference type="FunFam" id="3.40.50.1220:FF:000002">
    <property type="entry name" value="NAD(P) transhydrogenase subunit beta"/>
    <property type="match status" value="1"/>
</dbReference>
<organism evidence="27 28">
    <name type="scientific">Eschrichtius robustus</name>
    <name type="common">California gray whale</name>
    <name type="synonym">Eschrichtius gibbosus</name>
    <dbReference type="NCBI Taxonomy" id="9764"/>
    <lineage>
        <taxon>Eukaryota</taxon>
        <taxon>Metazoa</taxon>
        <taxon>Chordata</taxon>
        <taxon>Craniata</taxon>
        <taxon>Vertebrata</taxon>
        <taxon>Euteleostomi</taxon>
        <taxon>Mammalia</taxon>
        <taxon>Eutheria</taxon>
        <taxon>Laurasiatheria</taxon>
        <taxon>Artiodactyla</taxon>
        <taxon>Whippomorpha</taxon>
        <taxon>Cetacea</taxon>
        <taxon>Mysticeti</taxon>
        <taxon>Eschrichtiidae</taxon>
        <taxon>Eschrichtius</taxon>
    </lineage>
</organism>